<accession>A0A0E9QRR3</accession>
<dbReference type="EMBL" id="GBXM01089450">
    <property type="protein sequence ID" value="JAH19127.1"/>
    <property type="molecule type" value="Transcribed_RNA"/>
</dbReference>
<protein>
    <submittedName>
        <fullName evidence="1">Uncharacterized protein</fullName>
    </submittedName>
</protein>
<organism evidence="1">
    <name type="scientific">Anguilla anguilla</name>
    <name type="common">European freshwater eel</name>
    <name type="synonym">Muraena anguilla</name>
    <dbReference type="NCBI Taxonomy" id="7936"/>
    <lineage>
        <taxon>Eukaryota</taxon>
        <taxon>Metazoa</taxon>
        <taxon>Chordata</taxon>
        <taxon>Craniata</taxon>
        <taxon>Vertebrata</taxon>
        <taxon>Euteleostomi</taxon>
        <taxon>Actinopterygii</taxon>
        <taxon>Neopterygii</taxon>
        <taxon>Teleostei</taxon>
        <taxon>Anguilliformes</taxon>
        <taxon>Anguillidae</taxon>
        <taxon>Anguilla</taxon>
    </lineage>
</organism>
<sequence>MNDPFLHTFHHTFRREVEEDRNMSDYPETKCHGPDSVRKIAAANV</sequence>
<dbReference type="EMBL" id="GBXM01080973">
    <property type="protein sequence ID" value="JAH27604.1"/>
    <property type="molecule type" value="Transcribed_RNA"/>
</dbReference>
<name>A0A0E9QRR3_ANGAN</name>
<reference evidence="1" key="1">
    <citation type="submission" date="2014-11" db="EMBL/GenBank/DDBJ databases">
        <authorList>
            <person name="Amaro Gonzalez C."/>
        </authorList>
    </citation>
    <scope>NUCLEOTIDE SEQUENCE</scope>
</reference>
<dbReference type="EMBL" id="GBXM01076591">
    <property type="protein sequence ID" value="JAH31986.1"/>
    <property type="molecule type" value="Transcribed_RNA"/>
</dbReference>
<proteinExistence type="predicted"/>
<reference evidence="1" key="2">
    <citation type="journal article" date="2015" name="Fish Shellfish Immunol.">
        <title>Early steps in the European eel (Anguilla anguilla)-Vibrio vulnificus interaction in the gills: Role of the RtxA13 toxin.</title>
        <authorList>
            <person name="Callol A."/>
            <person name="Pajuelo D."/>
            <person name="Ebbesson L."/>
            <person name="Teles M."/>
            <person name="MacKenzie S."/>
            <person name="Amaro C."/>
        </authorList>
    </citation>
    <scope>NUCLEOTIDE SEQUENCE</scope>
</reference>
<dbReference type="AlphaFoldDB" id="A0A0E9QRR3"/>
<evidence type="ECO:0000313" key="1">
    <source>
        <dbReference type="EMBL" id="JAH19127.1"/>
    </source>
</evidence>